<organism evidence="1 2">
    <name type="scientific">Caldifermentibacillus hisashii</name>
    <dbReference type="NCBI Taxonomy" id="996558"/>
    <lineage>
        <taxon>Bacteria</taxon>
        <taxon>Bacillati</taxon>
        <taxon>Bacillota</taxon>
        <taxon>Bacilli</taxon>
        <taxon>Bacillales</taxon>
        <taxon>Bacillaceae</taxon>
        <taxon>Caldifermentibacillus</taxon>
    </lineage>
</organism>
<reference evidence="1 2" key="1">
    <citation type="submission" date="2024-03" db="EMBL/GenBank/DDBJ databases">
        <title>Bacilli Hybrid Assemblies.</title>
        <authorList>
            <person name="Kovac J."/>
        </authorList>
    </citation>
    <scope>NUCLEOTIDE SEQUENCE [LARGE SCALE GENOMIC DNA]</scope>
    <source>
        <strain evidence="1 2">FSL M8-0022</strain>
    </source>
</reference>
<dbReference type="RefSeq" id="WP_342019882.1">
    <property type="nucleotide sequence ID" value="NZ_JBBYAK010000001.1"/>
</dbReference>
<keyword evidence="2" id="KW-1185">Reference proteome</keyword>
<name>A0ABU9JUV2_9BACI</name>
<evidence type="ECO:0000313" key="1">
    <source>
        <dbReference type="EMBL" id="MEL3956631.1"/>
    </source>
</evidence>
<evidence type="ECO:0000313" key="2">
    <source>
        <dbReference type="Proteomes" id="UP001459714"/>
    </source>
</evidence>
<accession>A0ABU9JUV2</accession>
<proteinExistence type="predicted"/>
<sequence length="57" mass="6531">MKNSNEQLKMAMDEIIGIEPLVREEDKTKFLMKVHKKQKTYLVPKLLSALLFIGLAG</sequence>
<comment type="caution">
    <text evidence="1">The sequence shown here is derived from an EMBL/GenBank/DDBJ whole genome shotgun (WGS) entry which is preliminary data.</text>
</comment>
<evidence type="ECO:0008006" key="3">
    <source>
        <dbReference type="Google" id="ProtNLM"/>
    </source>
</evidence>
<dbReference type="EMBL" id="JBBYAK010000001">
    <property type="protein sequence ID" value="MEL3956631.1"/>
    <property type="molecule type" value="Genomic_DNA"/>
</dbReference>
<gene>
    <name evidence="1" type="ORF">NST17_05410</name>
</gene>
<dbReference type="Proteomes" id="UP001459714">
    <property type="component" value="Unassembled WGS sequence"/>
</dbReference>
<protein>
    <recommendedName>
        <fullName evidence="3">Anti-sigma factor</fullName>
    </recommendedName>
</protein>